<dbReference type="InterPro" id="IPR006034">
    <property type="entry name" value="Asparaginase/glutaminase-like"/>
</dbReference>
<dbReference type="PANTHER" id="PTHR11707">
    <property type="entry name" value="L-ASPARAGINASE"/>
    <property type="match status" value="1"/>
</dbReference>
<feature type="active site" evidence="5">
    <location>
        <position position="95"/>
    </location>
</feature>
<reference evidence="7 8" key="1">
    <citation type="submission" date="2016-05" db="EMBL/GenBank/DDBJ databases">
        <title>Draft genome sequence of the Mycobacterium tuberculosis complex pathogen, M. mungi, identified in a banded mongoose (Mungos mungo) in Northern Botswana.</title>
        <authorList>
            <person name="Alexander K.A."/>
            <person name="Larsen M.H."/>
            <person name="Robbe-Austerman S."/>
            <person name="Stuber T.P."/>
            <person name="Camp P.M."/>
        </authorList>
    </citation>
    <scope>NUCLEOTIDE SEQUENCE [LARGE SCALE GENOMIC DNA]</scope>
    <source>
        <strain evidence="7 8">BM22813</strain>
    </source>
</reference>
<organism evidence="7 8">
    <name type="scientific">Mycobacterium mungi</name>
    <dbReference type="NCBI Taxonomy" id="1844474"/>
    <lineage>
        <taxon>Bacteria</taxon>
        <taxon>Bacillati</taxon>
        <taxon>Actinomycetota</taxon>
        <taxon>Actinomycetes</taxon>
        <taxon>Mycobacteriales</taxon>
        <taxon>Mycobacteriaceae</taxon>
        <taxon>Mycobacterium</taxon>
        <taxon>Mycobacterium tuberculosis complex</taxon>
    </lineage>
</organism>
<dbReference type="InterPro" id="IPR037152">
    <property type="entry name" value="L-asparaginase_N_sf"/>
</dbReference>
<comment type="caution">
    <text evidence="7">The sequence shown here is derived from an EMBL/GenBank/DDBJ whole genome shotgun (WGS) entry which is preliminary data.</text>
</comment>
<dbReference type="SUPFAM" id="SSF53774">
    <property type="entry name" value="Glutaminase/Asparaginase"/>
    <property type="match status" value="1"/>
</dbReference>
<dbReference type="InterPro" id="IPR027474">
    <property type="entry name" value="L-asparaginase_N"/>
</dbReference>
<dbReference type="InterPro" id="IPR027475">
    <property type="entry name" value="Asparaginase/glutaminase_AS2"/>
</dbReference>
<evidence type="ECO:0000256" key="2">
    <source>
        <dbReference type="ARBA" id="ARBA00012920"/>
    </source>
</evidence>
<keyword evidence="8" id="KW-1185">Reference proteome</keyword>
<dbReference type="PROSITE" id="PS51732">
    <property type="entry name" value="ASN_GLN_ASE_3"/>
    <property type="match status" value="1"/>
</dbReference>
<evidence type="ECO:0000259" key="6">
    <source>
        <dbReference type="Pfam" id="PF00710"/>
    </source>
</evidence>
<comment type="catalytic activity">
    <reaction evidence="3">
        <text>L-asparagine + H2O = L-aspartate + NH4(+)</text>
        <dbReference type="Rhea" id="RHEA:21016"/>
        <dbReference type="ChEBI" id="CHEBI:15377"/>
        <dbReference type="ChEBI" id="CHEBI:28938"/>
        <dbReference type="ChEBI" id="CHEBI:29991"/>
        <dbReference type="ChEBI" id="CHEBI:58048"/>
        <dbReference type="EC" id="3.5.1.1"/>
    </reaction>
</comment>
<evidence type="ECO:0000313" key="7">
    <source>
        <dbReference type="EMBL" id="OAQ18805.1"/>
    </source>
</evidence>
<dbReference type="RefSeq" id="WP_064319691.1">
    <property type="nucleotide sequence ID" value="NZ_LXTB01000037.1"/>
</dbReference>
<dbReference type="PRINTS" id="PR00139">
    <property type="entry name" value="ASNGLNASE"/>
</dbReference>
<dbReference type="PROSITE" id="PS00917">
    <property type="entry name" value="ASN_GLN_ASE_2"/>
    <property type="match status" value="1"/>
</dbReference>
<dbReference type="Pfam" id="PF00710">
    <property type="entry name" value="Asparaginase"/>
    <property type="match status" value="1"/>
</dbReference>
<dbReference type="SMART" id="SM00870">
    <property type="entry name" value="Asparaginase"/>
    <property type="match status" value="1"/>
</dbReference>
<evidence type="ECO:0000313" key="8">
    <source>
        <dbReference type="Proteomes" id="UP000078489"/>
    </source>
</evidence>
<dbReference type="InterPro" id="IPR036152">
    <property type="entry name" value="Asp/glu_Ase-like_sf"/>
</dbReference>
<dbReference type="PIRSF" id="PIRSF001220">
    <property type="entry name" value="L-ASNase_gatD"/>
    <property type="match status" value="1"/>
</dbReference>
<evidence type="ECO:0000256" key="4">
    <source>
        <dbReference type="PROSITE-ProRule" id="PRU10099"/>
    </source>
</evidence>
<feature type="non-terminal residue" evidence="7">
    <location>
        <position position="245"/>
    </location>
</feature>
<accession>A0ABX2VM12</accession>
<gene>
    <name evidence="7" type="ORF">A7J32_04870</name>
</gene>
<dbReference type="Gene3D" id="3.40.50.1170">
    <property type="entry name" value="L-asparaginase, N-terminal domain"/>
    <property type="match status" value="1"/>
</dbReference>
<sequence>MGANHVRNDPIMARLTVITTGGTISTTAGPDGVLRPTHCGATLIAGLDMDSDIEVVDLMALDSSKLTPADWDRIGAAVQEAFRGGADGVVITHGTDTLEETALWLDLTYAGSRPVVLTGAMLSADAPGADGPANLRDALAVAADPAARDLGVLVSFGGRVLQPLGLHKVANPDLCGFAGESLGFTSGGVRLTRTKTRPYLGDLGAAVAPRVDIVAVYPGSDAVAMDACVAAGARAGCHTGVHRHR</sequence>
<dbReference type="PANTHER" id="PTHR11707:SF28">
    <property type="entry name" value="60 KDA LYSOPHOSPHOLIPASE"/>
    <property type="match status" value="1"/>
</dbReference>
<protein>
    <recommendedName>
        <fullName evidence="2">asparaginase</fullName>
        <ecNumber evidence="2">3.5.1.1</ecNumber>
    </recommendedName>
</protein>
<evidence type="ECO:0000256" key="1">
    <source>
        <dbReference type="ARBA" id="ARBA00010518"/>
    </source>
</evidence>
<proteinExistence type="inferred from homology"/>
<evidence type="ECO:0000256" key="5">
    <source>
        <dbReference type="PROSITE-ProRule" id="PRU10100"/>
    </source>
</evidence>
<feature type="domain" description="L-asparaginase N-terminal" evidence="6">
    <location>
        <begin position="14"/>
        <end position="179"/>
    </location>
</feature>
<dbReference type="PIRSF" id="PIRSF500176">
    <property type="entry name" value="L_ASNase"/>
    <property type="match status" value="1"/>
</dbReference>
<evidence type="ECO:0000256" key="3">
    <source>
        <dbReference type="ARBA" id="ARBA00049366"/>
    </source>
</evidence>
<dbReference type="EC" id="3.5.1.1" evidence="2"/>
<feature type="active site" evidence="4">
    <location>
        <position position="23"/>
    </location>
</feature>
<dbReference type="PROSITE" id="PS00144">
    <property type="entry name" value="ASN_GLN_ASE_1"/>
    <property type="match status" value="1"/>
</dbReference>
<comment type="similarity">
    <text evidence="1">Belongs to the asparaginase 1 family.</text>
</comment>
<dbReference type="InterPro" id="IPR020827">
    <property type="entry name" value="Asparaginase/glutaminase_AS1"/>
</dbReference>
<name>A0ABX2VM12_9MYCO</name>
<dbReference type="EMBL" id="LXTB01000037">
    <property type="protein sequence ID" value="OAQ18805.1"/>
    <property type="molecule type" value="Genomic_DNA"/>
</dbReference>
<dbReference type="Proteomes" id="UP000078489">
    <property type="component" value="Unassembled WGS sequence"/>
</dbReference>